<dbReference type="PANTHER" id="PTHR36505">
    <property type="entry name" value="BLR1072 PROTEIN"/>
    <property type="match status" value="1"/>
</dbReference>
<keyword evidence="2" id="KW-0732">Signal</keyword>
<dbReference type="Gene3D" id="2.30.30.240">
    <property type="entry name" value="PRC-barrel domain"/>
    <property type="match status" value="1"/>
</dbReference>
<evidence type="ECO:0000256" key="1">
    <source>
        <dbReference type="SAM" id="MobiDB-lite"/>
    </source>
</evidence>
<dbReference type="AlphaFoldDB" id="A0A1X6YYD8"/>
<dbReference type="InterPro" id="IPR027275">
    <property type="entry name" value="PRC-brl_dom"/>
</dbReference>
<dbReference type="Proteomes" id="UP000193963">
    <property type="component" value="Unassembled WGS sequence"/>
</dbReference>
<feature type="signal peptide" evidence="2">
    <location>
        <begin position="1"/>
        <end position="24"/>
    </location>
</feature>
<feature type="chain" id="PRO_5013140865" evidence="2">
    <location>
        <begin position="25"/>
        <end position="212"/>
    </location>
</feature>
<feature type="compositionally biased region" description="Acidic residues" evidence="1">
    <location>
        <begin position="191"/>
        <end position="206"/>
    </location>
</feature>
<feature type="domain" description="PRC-barrel" evidence="3">
    <location>
        <begin position="108"/>
        <end position="162"/>
    </location>
</feature>
<organism evidence="4 5">
    <name type="scientific">Pseudooceanicola marinus</name>
    <dbReference type="NCBI Taxonomy" id="396013"/>
    <lineage>
        <taxon>Bacteria</taxon>
        <taxon>Pseudomonadati</taxon>
        <taxon>Pseudomonadota</taxon>
        <taxon>Alphaproteobacteria</taxon>
        <taxon>Rhodobacterales</taxon>
        <taxon>Paracoccaceae</taxon>
        <taxon>Pseudooceanicola</taxon>
    </lineage>
</organism>
<evidence type="ECO:0000259" key="3">
    <source>
        <dbReference type="Pfam" id="PF05239"/>
    </source>
</evidence>
<feature type="region of interest" description="Disordered" evidence="1">
    <location>
        <begin position="188"/>
        <end position="212"/>
    </location>
</feature>
<protein>
    <submittedName>
        <fullName evidence="4">PRC-barrel domain protein</fullName>
    </submittedName>
</protein>
<evidence type="ECO:0000313" key="5">
    <source>
        <dbReference type="Proteomes" id="UP000193963"/>
    </source>
</evidence>
<evidence type="ECO:0000256" key="2">
    <source>
        <dbReference type="SAM" id="SignalP"/>
    </source>
</evidence>
<feature type="compositionally biased region" description="Acidic residues" evidence="1">
    <location>
        <begin position="49"/>
        <end position="63"/>
    </location>
</feature>
<dbReference type="EMBL" id="FWFN01000003">
    <property type="protein sequence ID" value="SLN34974.1"/>
    <property type="molecule type" value="Genomic_DNA"/>
</dbReference>
<gene>
    <name evidence="4" type="ORF">PSM7751_01452</name>
</gene>
<dbReference type="PANTHER" id="PTHR36505:SF1">
    <property type="entry name" value="BLR1072 PROTEIN"/>
    <property type="match status" value="1"/>
</dbReference>
<reference evidence="5" key="1">
    <citation type="submission" date="2017-03" db="EMBL/GenBank/DDBJ databases">
        <authorList>
            <person name="Rodrigo-Torres L."/>
            <person name="Arahal R.D."/>
            <person name="Lucena T."/>
        </authorList>
    </citation>
    <scope>NUCLEOTIDE SEQUENCE [LARGE SCALE GENOMIC DNA]</scope>
    <source>
        <strain evidence="5">CECT 7751</strain>
    </source>
</reference>
<dbReference type="InterPro" id="IPR011033">
    <property type="entry name" value="PRC_barrel-like_sf"/>
</dbReference>
<accession>A0A1X6YYD8</accession>
<feature type="region of interest" description="Disordered" evidence="1">
    <location>
        <begin position="41"/>
        <end position="63"/>
    </location>
</feature>
<keyword evidence="5" id="KW-1185">Reference proteome</keyword>
<evidence type="ECO:0000313" key="4">
    <source>
        <dbReference type="EMBL" id="SLN34974.1"/>
    </source>
</evidence>
<dbReference type="Pfam" id="PF05239">
    <property type="entry name" value="PRC"/>
    <property type="match status" value="1"/>
</dbReference>
<sequence length="212" mass="21875">MTSIKTLMTGAAAIAIAAATPAFAQMENDTDSSVAITDDSAEVQTESDTAVDLDNDGEPMGDDIADTAEETGDYISDTANDAGEAISETANDVAENVDETMDDMTPETLTASTLVGYEVAGDNGEVIGEVDNVVLVNGEEMAVVGIGGFLGLGEHDVALPLSDLSTTTSAEGEIEMLKAEGYTKEQLESMAEFDPESAEEVSDDEPVMLGGS</sequence>
<proteinExistence type="predicted"/>
<dbReference type="OrthoDB" id="7876889at2"/>
<name>A0A1X6YYD8_9RHOB</name>
<dbReference type="RefSeq" id="WP_085887349.1">
    <property type="nucleotide sequence ID" value="NZ_FWFN01000003.1"/>
</dbReference>
<dbReference type="SUPFAM" id="SSF50346">
    <property type="entry name" value="PRC-barrel domain"/>
    <property type="match status" value="1"/>
</dbReference>